<dbReference type="SUPFAM" id="SSF63829">
    <property type="entry name" value="Calcium-dependent phosphotriesterase"/>
    <property type="match status" value="1"/>
</dbReference>
<evidence type="ECO:0000259" key="7">
    <source>
        <dbReference type="Pfam" id="PF23383"/>
    </source>
</evidence>
<dbReference type="EMBL" id="OB670735">
    <property type="protein sequence ID" value="CAD7234996.1"/>
    <property type="molecule type" value="Genomic_DNA"/>
</dbReference>
<feature type="compositionally biased region" description="Basic and acidic residues" evidence="6">
    <location>
        <begin position="1"/>
        <end position="10"/>
    </location>
</feature>
<dbReference type="AlphaFoldDB" id="A0A7R8WTS7"/>
<dbReference type="GO" id="GO:0030991">
    <property type="term" value="C:intraciliary transport particle A"/>
    <property type="evidence" value="ECO:0007669"/>
    <property type="project" value="TreeGrafter"/>
</dbReference>
<accession>A0A7R8WTS7</accession>
<dbReference type="Gene3D" id="2.130.10.10">
    <property type="entry name" value="YVTN repeat-like/Quinoprotein amine dehydrogenase"/>
    <property type="match status" value="1"/>
</dbReference>
<evidence type="ECO:0000256" key="3">
    <source>
        <dbReference type="ARBA" id="ARBA00022737"/>
    </source>
</evidence>
<evidence type="ECO:0000256" key="5">
    <source>
        <dbReference type="ARBA" id="ARBA00023273"/>
    </source>
</evidence>
<dbReference type="PANTHER" id="PTHR15722:SF7">
    <property type="entry name" value="INTRAFLAGELLAR TRANSPORT PROTEIN 140 HOMOLOG"/>
    <property type="match status" value="1"/>
</dbReference>
<dbReference type="InterPro" id="IPR056154">
    <property type="entry name" value="Beta-prop_IFT140_1st"/>
</dbReference>
<keyword evidence="5" id="KW-0966">Cell projection</keyword>
<dbReference type="InterPro" id="IPR015943">
    <property type="entry name" value="WD40/YVTN_repeat-like_dom_sf"/>
</dbReference>
<keyword evidence="2" id="KW-0853">WD repeat</keyword>
<feature type="region of interest" description="Disordered" evidence="6">
    <location>
        <begin position="1"/>
        <end position="40"/>
    </location>
</feature>
<dbReference type="PANTHER" id="PTHR15722">
    <property type="entry name" value="IFT140/172-RELATED"/>
    <property type="match status" value="1"/>
</dbReference>
<evidence type="ECO:0000256" key="1">
    <source>
        <dbReference type="ARBA" id="ARBA00004138"/>
    </source>
</evidence>
<dbReference type="GO" id="GO:0036064">
    <property type="term" value="C:ciliary basal body"/>
    <property type="evidence" value="ECO:0007669"/>
    <property type="project" value="TreeGrafter"/>
</dbReference>
<dbReference type="GO" id="GO:0035721">
    <property type="term" value="P:intraciliary retrograde transport"/>
    <property type="evidence" value="ECO:0007669"/>
    <property type="project" value="TreeGrafter"/>
</dbReference>
<gene>
    <name evidence="8" type="ORF">CTOB1V02_LOCUS12812</name>
</gene>
<dbReference type="GO" id="GO:0005930">
    <property type="term" value="C:axoneme"/>
    <property type="evidence" value="ECO:0007669"/>
    <property type="project" value="TreeGrafter"/>
</dbReference>
<evidence type="ECO:0000313" key="8">
    <source>
        <dbReference type="EMBL" id="CAD7234996.1"/>
    </source>
</evidence>
<evidence type="ECO:0000256" key="6">
    <source>
        <dbReference type="SAM" id="MobiDB-lite"/>
    </source>
</evidence>
<dbReference type="Pfam" id="PF23383">
    <property type="entry name" value="Beta-prop_IFT140_1st"/>
    <property type="match status" value="1"/>
</dbReference>
<proteinExistence type="predicted"/>
<protein>
    <recommendedName>
        <fullName evidence="7">IFT140 first beta-propeller domain-containing protein</fullName>
    </recommendedName>
</protein>
<name>A0A7R8WTS7_9CRUS</name>
<sequence length="295" mass="32252">MEQHKSDRSSFMEGSTPLRHSLAMPQGRRNRRVGLDDPPPTDILALHPRRIFSNTTEGLGISLMLILIRSISAASGGGCLVGWRVDERGVLSTTFHHDLKDPLTQLVFRSIPEVMPPIEFGSLSGVLGEQSNEMLLDRFTTPWRPRTSKRKRKFSYEDKEHIGCFVGTSSGHIYYINETGGCVEVLVGDGGILRLLYHSARDLLVAVIEGMILGQFLVDPDGAVTEVSKVKLSTRSPDAVISWAGPGLLAVSGGEASVRLWDLDAGDNYVLSLEDAANNETITSLAFSPSKSEIY</sequence>
<keyword evidence="3" id="KW-0677">Repeat</keyword>
<reference evidence="8" key="1">
    <citation type="submission" date="2020-11" db="EMBL/GenBank/DDBJ databases">
        <authorList>
            <person name="Tran Van P."/>
        </authorList>
    </citation>
    <scope>NUCLEOTIDE SEQUENCE</scope>
</reference>
<evidence type="ECO:0000256" key="4">
    <source>
        <dbReference type="ARBA" id="ARBA00023069"/>
    </source>
</evidence>
<feature type="domain" description="IFT140 first beta-propeller" evidence="7">
    <location>
        <begin position="74"/>
        <end position="291"/>
    </location>
</feature>
<organism evidence="8">
    <name type="scientific">Cyprideis torosa</name>
    <dbReference type="NCBI Taxonomy" id="163714"/>
    <lineage>
        <taxon>Eukaryota</taxon>
        <taxon>Metazoa</taxon>
        <taxon>Ecdysozoa</taxon>
        <taxon>Arthropoda</taxon>
        <taxon>Crustacea</taxon>
        <taxon>Oligostraca</taxon>
        <taxon>Ostracoda</taxon>
        <taxon>Podocopa</taxon>
        <taxon>Podocopida</taxon>
        <taxon>Cytherocopina</taxon>
        <taxon>Cytheroidea</taxon>
        <taxon>Cytherideidae</taxon>
        <taxon>Cyprideis</taxon>
    </lineage>
</organism>
<keyword evidence="4" id="KW-0969">Cilium</keyword>
<dbReference type="OrthoDB" id="6377175at2759"/>
<comment type="subcellular location">
    <subcellularLocation>
        <location evidence="1">Cell projection</location>
        <location evidence="1">Cilium</location>
    </subcellularLocation>
</comment>
<evidence type="ECO:0000256" key="2">
    <source>
        <dbReference type="ARBA" id="ARBA00022574"/>
    </source>
</evidence>